<dbReference type="GeneID" id="9596780"/>
<dbReference type="AlphaFoldDB" id="D8QHG8"/>
<dbReference type="Proteomes" id="UP000007431">
    <property type="component" value="Unassembled WGS sequence"/>
</dbReference>
<keyword evidence="3" id="KW-1185">Reference proteome</keyword>
<evidence type="ECO:0000313" key="2">
    <source>
        <dbReference type="EMBL" id="EFI92670.1"/>
    </source>
</evidence>
<dbReference type="HOGENOM" id="CLU_572600_0_0_1"/>
<dbReference type="KEGG" id="scm:SCHCO_02602804"/>
<proteinExistence type="predicted"/>
<protein>
    <submittedName>
        <fullName evidence="2">Uncharacterized protein</fullName>
    </submittedName>
</protein>
<dbReference type="InParanoid" id="D8QHG8"/>
<evidence type="ECO:0000256" key="1">
    <source>
        <dbReference type="SAM" id="Coils"/>
    </source>
</evidence>
<accession>D8QHG8</accession>
<evidence type="ECO:0000313" key="3">
    <source>
        <dbReference type="Proteomes" id="UP000007431"/>
    </source>
</evidence>
<dbReference type="EMBL" id="GL377312">
    <property type="protein sequence ID" value="EFI92670.1"/>
    <property type="molecule type" value="Genomic_DNA"/>
</dbReference>
<feature type="coiled-coil region" evidence="1">
    <location>
        <begin position="135"/>
        <end position="162"/>
    </location>
</feature>
<dbReference type="VEuPathDB" id="FungiDB:SCHCODRAFT_02602804"/>
<reference evidence="2 3" key="1">
    <citation type="journal article" date="2010" name="Nat. Biotechnol.">
        <title>Genome sequence of the model mushroom Schizophyllum commune.</title>
        <authorList>
            <person name="Ohm R.A."/>
            <person name="de Jong J.F."/>
            <person name="Lugones L.G."/>
            <person name="Aerts A."/>
            <person name="Kothe E."/>
            <person name="Stajich J.E."/>
            <person name="de Vries R.P."/>
            <person name="Record E."/>
            <person name="Levasseur A."/>
            <person name="Baker S.E."/>
            <person name="Bartholomew K.A."/>
            <person name="Coutinho P.M."/>
            <person name="Erdmann S."/>
            <person name="Fowler T.J."/>
            <person name="Gathman A.C."/>
            <person name="Lombard V."/>
            <person name="Henrissat B."/>
            <person name="Knabe N."/>
            <person name="Kuees U."/>
            <person name="Lilly W.W."/>
            <person name="Lindquist E."/>
            <person name="Lucas S."/>
            <person name="Magnuson J.K."/>
            <person name="Piumi F."/>
            <person name="Raudaskoski M."/>
            <person name="Salamov A."/>
            <person name="Schmutz J."/>
            <person name="Schwarze F.W.M.R."/>
            <person name="vanKuyk P.A."/>
            <person name="Horton J.S."/>
            <person name="Grigoriev I.V."/>
            <person name="Woesten H.A.B."/>
        </authorList>
    </citation>
    <scope>NUCLEOTIDE SEQUENCE [LARGE SCALE GENOMIC DNA]</scope>
    <source>
        <strain evidence="3">H4-8 / FGSC 9210</strain>
    </source>
</reference>
<dbReference type="RefSeq" id="XP_003027573.1">
    <property type="nucleotide sequence ID" value="XM_003027527.1"/>
</dbReference>
<name>D8QHG8_SCHCM</name>
<organism evidence="3">
    <name type="scientific">Schizophyllum commune (strain H4-8 / FGSC 9210)</name>
    <name type="common">Split gill fungus</name>
    <dbReference type="NCBI Taxonomy" id="578458"/>
    <lineage>
        <taxon>Eukaryota</taxon>
        <taxon>Fungi</taxon>
        <taxon>Dikarya</taxon>
        <taxon>Basidiomycota</taxon>
        <taxon>Agaricomycotina</taxon>
        <taxon>Agaricomycetes</taxon>
        <taxon>Agaricomycetidae</taxon>
        <taxon>Agaricales</taxon>
        <taxon>Schizophyllaceae</taxon>
        <taxon>Schizophyllum</taxon>
    </lineage>
</organism>
<keyword evidence="1" id="KW-0175">Coiled coil</keyword>
<gene>
    <name evidence="2" type="ORF">SCHCODRAFT_237851</name>
</gene>
<sequence>MSYTSVSNSVEHTGVLQPVAGTGPFTADANSVEAATPLSGRGRTAASFWLDYESQPVPSSNRDSSTPVQTAADVLPMIEPVLEVTLNFDILTAGDLHQWQDMRAMIRQLAADTETSCEKRSAHYEGLTNGILEQVDELMARIVDLEIQQEQLRVRVHELEAVARAQSPPAVPAIAVGVAHETVAVDADEPVQAGDPMPNDNHPSGVHVDGELLEEEEGPDVARQYMENAERWKERAKASVRLYAQLSAVSHVRRTPLATRRVTDEESAAIETPAPRPAAFSFPFAVRFSSAGKAFLQVLWICVPQPARPVVVDGCRRLIDGIADIGRGRRRRGEGEEEGEEGRGLWGRSFTVSTPNVSAGDQLHIAPNGFRPFSKKRCRRYREGMKGDRGTWWLCRFIGGGRRLGGTAEVPVLESSKAKRHLIAPLRVHLRHSSSSTAYCVAGGSGGGYSLSRPRRRERYAACYGDPASYTFSQACC</sequence>